<feature type="domain" description="N-acetyltransferase" evidence="2">
    <location>
        <begin position="85"/>
        <end position="166"/>
    </location>
</feature>
<comment type="caution">
    <text evidence="3">The sequence shown here is derived from an EMBL/GenBank/DDBJ whole genome shotgun (WGS) entry which is preliminary data.</text>
</comment>
<dbReference type="EMBL" id="VFLP01000066">
    <property type="protein sequence ID" value="TRX89553.1"/>
    <property type="molecule type" value="Genomic_DNA"/>
</dbReference>
<accession>A0A553HNL1</accession>
<feature type="compositionally biased region" description="Pro residues" evidence="1">
    <location>
        <begin position="1"/>
        <end position="10"/>
    </location>
</feature>
<dbReference type="Gene3D" id="3.40.630.30">
    <property type="match status" value="1"/>
</dbReference>
<name>A0A553HNL1_9PEZI</name>
<dbReference type="SUPFAM" id="SSF55729">
    <property type="entry name" value="Acyl-CoA N-acyltransferases (Nat)"/>
    <property type="match status" value="1"/>
</dbReference>
<dbReference type="InterPro" id="IPR000182">
    <property type="entry name" value="GNAT_dom"/>
</dbReference>
<sequence length="209" mass="23119">MSKPSPPPPHNSNSRNVSIEVPPASTADDDAFVRVLVEIINVEYRWGEAGVVVDGTLRTTVSEVANQLRARQFSVAFLTPPGGDREAIGCIYVRKLNATHGNLGLLAVRAEHHGSGLARDLVRFGEEHCRRAFDSKIMQIELLVPTTFESAHKVRLQAWYERMGYVVVADGDFGADYPHMIPVLLGPVEYRVFEKNLEPRARSTTGAKL</sequence>
<evidence type="ECO:0000313" key="4">
    <source>
        <dbReference type="Proteomes" id="UP000319160"/>
    </source>
</evidence>
<dbReference type="AlphaFoldDB" id="A0A553HNL1"/>
<dbReference type="Pfam" id="PF13508">
    <property type="entry name" value="Acetyltransf_7"/>
    <property type="match status" value="1"/>
</dbReference>
<dbReference type="OrthoDB" id="5689at2759"/>
<dbReference type="CDD" id="cd04301">
    <property type="entry name" value="NAT_SF"/>
    <property type="match status" value="1"/>
</dbReference>
<dbReference type="GO" id="GO:0016747">
    <property type="term" value="F:acyltransferase activity, transferring groups other than amino-acyl groups"/>
    <property type="evidence" value="ECO:0007669"/>
    <property type="project" value="InterPro"/>
</dbReference>
<reference evidence="4" key="1">
    <citation type="submission" date="2019-06" db="EMBL/GenBank/DDBJ databases">
        <title>Draft genome sequence of the griseofulvin-producing fungus Xylaria cubensis strain G536.</title>
        <authorList>
            <person name="Mead M.E."/>
            <person name="Raja H.A."/>
            <person name="Steenwyk J.L."/>
            <person name="Knowles S.L."/>
            <person name="Oberlies N.H."/>
            <person name="Rokas A."/>
        </authorList>
    </citation>
    <scope>NUCLEOTIDE SEQUENCE [LARGE SCALE GENOMIC DNA]</scope>
    <source>
        <strain evidence="4">G536</strain>
    </source>
</reference>
<evidence type="ECO:0000313" key="3">
    <source>
        <dbReference type="EMBL" id="TRX89553.1"/>
    </source>
</evidence>
<dbReference type="InterPro" id="IPR016181">
    <property type="entry name" value="Acyl_CoA_acyltransferase"/>
</dbReference>
<proteinExistence type="predicted"/>
<evidence type="ECO:0000256" key="1">
    <source>
        <dbReference type="SAM" id="MobiDB-lite"/>
    </source>
</evidence>
<dbReference type="Proteomes" id="UP000319160">
    <property type="component" value="Unassembled WGS sequence"/>
</dbReference>
<organism evidence="3 4">
    <name type="scientific">Xylaria flabelliformis</name>
    <dbReference type="NCBI Taxonomy" id="2512241"/>
    <lineage>
        <taxon>Eukaryota</taxon>
        <taxon>Fungi</taxon>
        <taxon>Dikarya</taxon>
        <taxon>Ascomycota</taxon>
        <taxon>Pezizomycotina</taxon>
        <taxon>Sordariomycetes</taxon>
        <taxon>Xylariomycetidae</taxon>
        <taxon>Xylariales</taxon>
        <taxon>Xylariaceae</taxon>
        <taxon>Xylaria</taxon>
    </lineage>
</organism>
<gene>
    <name evidence="3" type="ORF">FHL15_009597</name>
</gene>
<evidence type="ECO:0000259" key="2">
    <source>
        <dbReference type="Pfam" id="PF13508"/>
    </source>
</evidence>
<keyword evidence="4" id="KW-1185">Reference proteome</keyword>
<feature type="region of interest" description="Disordered" evidence="1">
    <location>
        <begin position="1"/>
        <end position="23"/>
    </location>
</feature>
<protein>
    <recommendedName>
        <fullName evidence="2">N-acetyltransferase domain-containing protein</fullName>
    </recommendedName>
</protein>